<feature type="region of interest" description="Disordered" evidence="1">
    <location>
        <begin position="1"/>
        <end position="41"/>
    </location>
</feature>
<keyword evidence="3" id="KW-1185">Reference proteome</keyword>
<organism evidence="2 3">
    <name type="scientific">Aspergillus homomorphus (strain CBS 101889)</name>
    <dbReference type="NCBI Taxonomy" id="1450537"/>
    <lineage>
        <taxon>Eukaryota</taxon>
        <taxon>Fungi</taxon>
        <taxon>Dikarya</taxon>
        <taxon>Ascomycota</taxon>
        <taxon>Pezizomycotina</taxon>
        <taxon>Eurotiomycetes</taxon>
        <taxon>Eurotiomycetidae</taxon>
        <taxon>Eurotiales</taxon>
        <taxon>Aspergillaceae</taxon>
        <taxon>Aspergillus</taxon>
        <taxon>Aspergillus subgen. Circumdati</taxon>
    </lineage>
</organism>
<dbReference type="STRING" id="1450537.A0A395I5B7"/>
<dbReference type="RefSeq" id="XP_025554093.1">
    <property type="nucleotide sequence ID" value="XM_025690904.1"/>
</dbReference>
<evidence type="ECO:0000256" key="1">
    <source>
        <dbReference type="SAM" id="MobiDB-lite"/>
    </source>
</evidence>
<dbReference type="VEuPathDB" id="FungiDB:BO97DRAFT_260796"/>
<gene>
    <name evidence="2" type="ORF">BO97DRAFT_260796</name>
</gene>
<protein>
    <submittedName>
        <fullName evidence="2">Uncharacterized protein</fullName>
    </submittedName>
</protein>
<dbReference type="EMBL" id="KZ824273">
    <property type="protein sequence ID" value="RAL14939.1"/>
    <property type="molecule type" value="Genomic_DNA"/>
</dbReference>
<dbReference type="GeneID" id="37195193"/>
<sequence length="111" mass="12197">MTQRHGTVPTTSIHPSSTSRQPTTQPGKIHLPSVNPPQHYSDFMADVAHTRAEDKAITDGPRVLVFVHPYESLPANEAVQQMMIEETTKSSGMRTESADASHVPVYSQTDD</sequence>
<dbReference type="AlphaFoldDB" id="A0A395I5B7"/>
<proteinExistence type="predicted"/>
<accession>A0A395I5B7</accession>
<reference evidence="2 3" key="1">
    <citation type="submission" date="2018-02" db="EMBL/GenBank/DDBJ databases">
        <title>The genomes of Aspergillus section Nigri reveals drivers in fungal speciation.</title>
        <authorList>
            <consortium name="DOE Joint Genome Institute"/>
            <person name="Vesth T.C."/>
            <person name="Nybo J."/>
            <person name="Theobald S."/>
            <person name="Brandl J."/>
            <person name="Frisvad J.C."/>
            <person name="Nielsen K.F."/>
            <person name="Lyhne E.K."/>
            <person name="Kogle M.E."/>
            <person name="Kuo A."/>
            <person name="Riley R."/>
            <person name="Clum A."/>
            <person name="Nolan M."/>
            <person name="Lipzen A."/>
            <person name="Salamov A."/>
            <person name="Henrissat B."/>
            <person name="Wiebenga A."/>
            <person name="De vries R.P."/>
            <person name="Grigoriev I.V."/>
            <person name="Mortensen U.H."/>
            <person name="Andersen M.R."/>
            <person name="Baker S.E."/>
        </authorList>
    </citation>
    <scope>NUCLEOTIDE SEQUENCE [LARGE SCALE GENOMIC DNA]</scope>
    <source>
        <strain evidence="2 3">CBS 101889</strain>
    </source>
</reference>
<feature type="region of interest" description="Disordered" evidence="1">
    <location>
        <begin position="88"/>
        <end position="111"/>
    </location>
</feature>
<feature type="compositionally biased region" description="Polar residues" evidence="1">
    <location>
        <begin position="1"/>
        <end position="26"/>
    </location>
</feature>
<evidence type="ECO:0000313" key="3">
    <source>
        <dbReference type="Proteomes" id="UP000248961"/>
    </source>
</evidence>
<evidence type="ECO:0000313" key="2">
    <source>
        <dbReference type="EMBL" id="RAL14939.1"/>
    </source>
</evidence>
<name>A0A395I5B7_ASPHC</name>
<dbReference type="Proteomes" id="UP000248961">
    <property type="component" value="Unassembled WGS sequence"/>
</dbReference>